<feature type="region of interest" description="Disordered" evidence="1">
    <location>
        <begin position="1"/>
        <end position="22"/>
    </location>
</feature>
<dbReference type="Proteomes" id="UP000887565">
    <property type="component" value="Unplaced"/>
</dbReference>
<evidence type="ECO:0000313" key="2">
    <source>
        <dbReference type="Proteomes" id="UP000887565"/>
    </source>
</evidence>
<evidence type="ECO:0000256" key="1">
    <source>
        <dbReference type="SAM" id="MobiDB-lite"/>
    </source>
</evidence>
<feature type="region of interest" description="Disordered" evidence="1">
    <location>
        <begin position="42"/>
        <end position="70"/>
    </location>
</feature>
<evidence type="ECO:0000313" key="3">
    <source>
        <dbReference type="WBParaSite" id="nRc.2.0.1.t04703-RA"/>
    </source>
</evidence>
<protein>
    <submittedName>
        <fullName evidence="3">Uncharacterized protein</fullName>
    </submittedName>
</protein>
<name>A0A915HS03_ROMCU</name>
<accession>A0A915HS03</accession>
<dbReference type="WBParaSite" id="nRc.2.0.1.t04703-RA">
    <property type="protein sequence ID" value="nRc.2.0.1.t04703-RA"/>
    <property type="gene ID" value="nRc.2.0.1.g04703"/>
</dbReference>
<dbReference type="AlphaFoldDB" id="A0A915HS03"/>
<reference evidence="3" key="1">
    <citation type="submission" date="2022-11" db="UniProtKB">
        <authorList>
            <consortium name="WormBaseParasite"/>
        </authorList>
    </citation>
    <scope>IDENTIFICATION</scope>
</reference>
<proteinExistence type="predicted"/>
<sequence length="70" mass="7623">MRKMLMDSGGSRINEDDGHVIGMDQTRQVVQSASLIEEQSEMGHLEGVNDSKFFNPDARDGSQNKGGNLG</sequence>
<organism evidence="2 3">
    <name type="scientific">Romanomermis culicivorax</name>
    <name type="common">Nematode worm</name>
    <dbReference type="NCBI Taxonomy" id="13658"/>
    <lineage>
        <taxon>Eukaryota</taxon>
        <taxon>Metazoa</taxon>
        <taxon>Ecdysozoa</taxon>
        <taxon>Nematoda</taxon>
        <taxon>Enoplea</taxon>
        <taxon>Dorylaimia</taxon>
        <taxon>Mermithida</taxon>
        <taxon>Mermithoidea</taxon>
        <taxon>Mermithidae</taxon>
        <taxon>Romanomermis</taxon>
    </lineage>
</organism>
<keyword evidence="2" id="KW-1185">Reference proteome</keyword>